<dbReference type="SUPFAM" id="SSF52540">
    <property type="entry name" value="P-loop containing nucleoside triphosphate hydrolases"/>
    <property type="match status" value="1"/>
</dbReference>
<dbReference type="RefSeq" id="WP_188603268.1">
    <property type="nucleotide sequence ID" value="NZ_AP026830.1"/>
</dbReference>
<evidence type="ECO:0000313" key="5">
    <source>
        <dbReference type="EMBL" id="BDR93161.1"/>
    </source>
</evidence>
<dbReference type="OrthoDB" id="87732at2157"/>
<keyword evidence="2" id="KW-0547">Nucleotide-binding</keyword>
<dbReference type="SMART" id="SM00382">
    <property type="entry name" value="AAA"/>
    <property type="match status" value="1"/>
</dbReference>
<evidence type="ECO:0000256" key="1">
    <source>
        <dbReference type="ARBA" id="ARBA00022448"/>
    </source>
</evidence>
<dbReference type="Proteomes" id="UP000657075">
    <property type="component" value="Unassembled WGS sequence"/>
</dbReference>
<evidence type="ECO:0000256" key="2">
    <source>
        <dbReference type="ARBA" id="ARBA00022741"/>
    </source>
</evidence>
<dbReference type="InterPro" id="IPR003439">
    <property type="entry name" value="ABC_transporter-like_ATP-bd"/>
</dbReference>
<sequence>MSVAVAASNLRKRFISYERVGFIRKRKIVVEALRDLSLNVRWGEVYGLLGPNGAGKTTTVKILTTLLIPDGGYATIDGHDVVREAPLVRGIIGLVLYPDKGFYSRLSGYENLAYFGRLYGLSKSTAEAKARELMKLVGLENAMNRPYEEYSLGMRARLAIARALMHDPPVLFLDEPTIGLDPVSAREVRELVRKFRKEGKAILFTSHNLWEVEEVCDRVGIINNGTIVIEGSPRDIKDMLGLKYVIEIEAQVNEHVETIREETVNPTDTLRRIISDAESRGLRISKIRINEPSLEEAFIRVIRNEDR</sequence>
<dbReference type="GO" id="GO:0016887">
    <property type="term" value="F:ATP hydrolysis activity"/>
    <property type="evidence" value="ECO:0007669"/>
    <property type="project" value="InterPro"/>
</dbReference>
<evidence type="ECO:0000313" key="6">
    <source>
        <dbReference type="EMBL" id="GGI78123.1"/>
    </source>
</evidence>
<protein>
    <submittedName>
        <fullName evidence="6">ABC transporter ATP-binding protein</fullName>
    </submittedName>
</protein>
<keyword evidence="3 6" id="KW-0067">ATP-binding</keyword>
<reference evidence="6" key="1">
    <citation type="journal article" date="2014" name="Int. J. Syst. Evol. Microbiol.">
        <title>Complete genome sequence of Corynebacterium casei LMG S-19264T (=DSM 44701T), isolated from a smear-ripened cheese.</title>
        <authorList>
            <consortium name="US DOE Joint Genome Institute (JGI-PGF)"/>
            <person name="Walter F."/>
            <person name="Albersmeier A."/>
            <person name="Kalinowski J."/>
            <person name="Ruckert C."/>
        </authorList>
    </citation>
    <scope>NUCLEOTIDE SEQUENCE</scope>
    <source>
        <strain evidence="6">JCM 11219</strain>
    </source>
</reference>
<dbReference type="PANTHER" id="PTHR42711">
    <property type="entry name" value="ABC TRANSPORTER ATP-BINDING PROTEIN"/>
    <property type="match status" value="1"/>
</dbReference>
<dbReference type="EMBL" id="BMNM01000005">
    <property type="protein sequence ID" value="GGI78123.1"/>
    <property type="molecule type" value="Genomic_DNA"/>
</dbReference>
<dbReference type="Proteomes" id="UP001060771">
    <property type="component" value="Chromosome"/>
</dbReference>
<dbReference type="Gene3D" id="3.40.50.300">
    <property type="entry name" value="P-loop containing nucleotide triphosphate hydrolases"/>
    <property type="match status" value="1"/>
</dbReference>
<dbReference type="GeneID" id="76207796"/>
<reference evidence="5" key="4">
    <citation type="journal article" date="2023" name="Microbiol. Resour. Announc.">
        <title>Complete Genome Sequence of Vulcanisaeta souniana Strain IC-059, a Hyperthermophilic Archaeon Isolated from Hot Spring Water in Japan.</title>
        <authorList>
            <person name="Kato S."/>
            <person name="Itoh T."/>
            <person name="Wu L."/>
            <person name="Ma J."/>
            <person name="Ohkuma M."/>
        </authorList>
    </citation>
    <scope>NUCLEOTIDE SEQUENCE</scope>
    <source>
        <strain evidence="5">JCM 11219</strain>
    </source>
</reference>
<evidence type="ECO:0000256" key="3">
    <source>
        <dbReference type="ARBA" id="ARBA00022840"/>
    </source>
</evidence>
<keyword evidence="1" id="KW-0813">Transport</keyword>
<dbReference type="PROSITE" id="PS00211">
    <property type="entry name" value="ABC_TRANSPORTER_1"/>
    <property type="match status" value="1"/>
</dbReference>
<dbReference type="PANTHER" id="PTHR42711:SF18">
    <property type="entry name" value="ABC TRANSPORTER, ATP-BINDING PROTEIN"/>
    <property type="match status" value="1"/>
</dbReference>
<reference evidence="6" key="2">
    <citation type="submission" date="2020-09" db="EMBL/GenBank/DDBJ databases">
        <authorList>
            <person name="Sun Q."/>
            <person name="Ohkuma M."/>
        </authorList>
    </citation>
    <scope>NUCLEOTIDE SEQUENCE</scope>
    <source>
        <strain evidence="6">JCM 11219</strain>
    </source>
</reference>
<dbReference type="InterPro" id="IPR027417">
    <property type="entry name" value="P-loop_NTPase"/>
</dbReference>
<gene>
    <name evidence="6" type="ORF">GCM10007112_13630</name>
    <name evidence="5" type="ORF">Vsou_22540</name>
</gene>
<keyword evidence="8" id="KW-1185">Reference proteome</keyword>
<evidence type="ECO:0000259" key="4">
    <source>
        <dbReference type="PROSITE" id="PS50893"/>
    </source>
</evidence>
<dbReference type="AlphaFoldDB" id="A0A830E1T5"/>
<dbReference type="Pfam" id="PF00005">
    <property type="entry name" value="ABC_tran"/>
    <property type="match status" value="1"/>
</dbReference>
<reference evidence="8" key="3">
    <citation type="submission" date="2022-09" db="EMBL/GenBank/DDBJ databases">
        <title>Complete genome sequence of Vulcanisaeta souniana.</title>
        <authorList>
            <person name="Kato S."/>
            <person name="Itoh T."/>
            <person name="Ohkuma M."/>
        </authorList>
    </citation>
    <scope>NUCLEOTIDE SEQUENCE [LARGE SCALE GENOMIC DNA]</scope>
    <source>
        <strain evidence="8">JCM 11219</strain>
    </source>
</reference>
<accession>A0A830E1T5</accession>
<feature type="domain" description="ABC transporter" evidence="4">
    <location>
        <begin position="15"/>
        <end position="249"/>
    </location>
</feature>
<dbReference type="InterPro" id="IPR003593">
    <property type="entry name" value="AAA+_ATPase"/>
</dbReference>
<proteinExistence type="predicted"/>
<dbReference type="EMBL" id="AP026830">
    <property type="protein sequence ID" value="BDR93161.1"/>
    <property type="molecule type" value="Genomic_DNA"/>
</dbReference>
<dbReference type="InterPro" id="IPR050763">
    <property type="entry name" value="ABC_transporter_ATP-binding"/>
</dbReference>
<evidence type="ECO:0000313" key="7">
    <source>
        <dbReference type="Proteomes" id="UP000657075"/>
    </source>
</evidence>
<organism evidence="6 7">
    <name type="scientific">Vulcanisaeta souniana JCM 11219</name>
    <dbReference type="NCBI Taxonomy" id="1293586"/>
    <lineage>
        <taxon>Archaea</taxon>
        <taxon>Thermoproteota</taxon>
        <taxon>Thermoprotei</taxon>
        <taxon>Thermoproteales</taxon>
        <taxon>Thermoproteaceae</taxon>
        <taxon>Vulcanisaeta</taxon>
    </lineage>
</organism>
<dbReference type="PROSITE" id="PS50893">
    <property type="entry name" value="ABC_TRANSPORTER_2"/>
    <property type="match status" value="1"/>
</dbReference>
<dbReference type="GO" id="GO:0005524">
    <property type="term" value="F:ATP binding"/>
    <property type="evidence" value="ECO:0007669"/>
    <property type="project" value="UniProtKB-KW"/>
</dbReference>
<name>A0A830E1T5_9CREN</name>
<evidence type="ECO:0000313" key="8">
    <source>
        <dbReference type="Proteomes" id="UP001060771"/>
    </source>
</evidence>
<dbReference type="InterPro" id="IPR017871">
    <property type="entry name" value="ABC_transporter-like_CS"/>
</dbReference>